<organism evidence="1 2">
    <name type="scientific">Sphingomonas lutea</name>
    <dbReference type="NCBI Taxonomy" id="1045317"/>
    <lineage>
        <taxon>Bacteria</taxon>
        <taxon>Pseudomonadati</taxon>
        <taxon>Pseudomonadota</taxon>
        <taxon>Alphaproteobacteria</taxon>
        <taxon>Sphingomonadales</taxon>
        <taxon>Sphingomonadaceae</taxon>
        <taxon>Sphingomonas</taxon>
    </lineage>
</organism>
<evidence type="ECO:0000313" key="2">
    <source>
        <dbReference type="Proteomes" id="UP000515971"/>
    </source>
</evidence>
<evidence type="ECO:0000313" key="1">
    <source>
        <dbReference type="EMBL" id="QNN66379.1"/>
    </source>
</evidence>
<dbReference type="Proteomes" id="UP000515971">
    <property type="component" value="Chromosome"/>
</dbReference>
<name>A0A7G9SEV4_9SPHN</name>
<gene>
    <name evidence="1" type="ORF">H9L13_06480</name>
</gene>
<reference evidence="1 2" key="1">
    <citation type="submission" date="2020-08" db="EMBL/GenBank/DDBJ databases">
        <title>Genome sequence of Sphingomonas lutea KCTC 23642T.</title>
        <authorList>
            <person name="Hyun D.-W."/>
            <person name="Bae J.-W."/>
        </authorList>
    </citation>
    <scope>NUCLEOTIDE SEQUENCE [LARGE SCALE GENOMIC DNA]</scope>
    <source>
        <strain evidence="1 2">KCTC 23642</strain>
    </source>
</reference>
<proteinExistence type="predicted"/>
<protein>
    <submittedName>
        <fullName evidence="1">Uncharacterized protein</fullName>
    </submittedName>
</protein>
<sequence length="65" mass="7069">MSQGILYVSYDGMLEPLGRSQVLAYLELTGDDALPARCRHTAVDLFSLGRGVAAYARIYDQMAAS</sequence>
<dbReference type="EMBL" id="CP060718">
    <property type="protein sequence ID" value="QNN66379.1"/>
    <property type="molecule type" value="Genomic_DNA"/>
</dbReference>
<dbReference type="KEGG" id="slut:H9L13_06480"/>
<dbReference type="AlphaFoldDB" id="A0A7G9SEV4"/>
<keyword evidence="2" id="KW-1185">Reference proteome</keyword>
<accession>A0A7G9SEV4</accession>
<dbReference type="RefSeq" id="WP_187536971.1">
    <property type="nucleotide sequence ID" value="NZ_BAABJT010000001.1"/>
</dbReference>